<comment type="caution">
    <text evidence="2">The sequence shown here is derived from an EMBL/GenBank/DDBJ whole genome shotgun (WGS) entry which is preliminary data.</text>
</comment>
<keyword evidence="1" id="KW-0472">Membrane</keyword>
<dbReference type="Pfam" id="PF10112">
    <property type="entry name" value="Halogen_Hydrol"/>
    <property type="match status" value="1"/>
</dbReference>
<dbReference type="EMBL" id="JPVO01000042">
    <property type="protein sequence ID" value="KGR76927.1"/>
    <property type="molecule type" value="Genomic_DNA"/>
</dbReference>
<dbReference type="Proteomes" id="UP000030408">
    <property type="component" value="Unassembled WGS sequence"/>
</dbReference>
<organism evidence="2 3">
    <name type="scientific">Ureibacillus sinduriensis BLB-1 = JCM 15800</name>
    <dbReference type="NCBI Taxonomy" id="1384057"/>
    <lineage>
        <taxon>Bacteria</taxon>
        <taxon>Bacillati</taxon>
        <taxon>Bacillota</taxon>
        <taxon>Bacilli</taxon>
        <taxon>Bacillales</taxon>
        <taxon>Caryophanaceae</taxon>
        <taxon>Ureibacillus</taxon>
    </lineage>
</organism>
<keyword evidence="1" id="KW-1133">Transmembrane helix</keyword>
<dbReference type="OrthoDB" id="2081028at2"/>
<evidence type="ECO:0000256" key="1">
    <source>
        <dbReference type="SAM" id="Phobius"/>
    </source>
</evidence>
<gene>
    <name evidence="2" type="ORF">CD33_04430</name>
</gene>
<dbReference type="GO" id="GO:0016787">
    <property type="term" value="F:hydrolase activity"/>
    <property type="evidence" value="ECO:0007669"/>
    <property type="project" value="UniProtKB-KW"/>
</dbReference>
<dbReference type="eggNOG" id="COG4915">
    <property type="taxonomic scope" value="Bacteria"/>
</dbReference>
<feature type="transmembrane region" description="Helical" evidence="1">
    <location>
        <begin position="33"/>
        <end position="51"/>
    </location>
</feature>
<proteinExistence type="predicted"/>
<sequence length="215" mass="24804">MLGAANFFIRHALNFLIGFTVFILSIFNFDFDLIFVPILSFIAYLISNKAIKAIQKSRRSKELGLSRSEFKHIEAQIKQAKGHINSLSQQYIRVRSVRSFKLLNEMMKLSKRIVNIVQSNPQKFYSVQDFFYSHLPSAVQLTQTYTMLSQTQVKDTEIHLALEDTRKTLKGLHGTMENDLKCAIESDLESLRIELDFVKLENAKKLQQIELRGGK</sequence>
<reference evidence="2 3" key="1">
    <citation type="submission" date="2014-02" db="EMBL/GenBank/DDBJ databases">
        <title>Draft genome sequence of Lysinibacillus sinduriensis JCM 15800.</title>
        <authorList>
            <person name="Zhang F."/>
            <person name="Wang G."/>
            <person name="Zhang L."/>
        </authorList>
    </citation>
    <scope>NUCLEOTIDE SEQUENCE [LARGE SCALE GENOMIC DNA]</scope>
    <source>
        <strain evidence="2 3">JCM 15800</strain>
    </source>
</reference>
<protein>
    <submittedName>
        <fullName evidence="2">5-bromo-4-chloroindolyl phosphate hydrolase</fullName>
    </submittedName>
</protein>
<dbReference type="STRING" id="1384057.CD33_04430"/>
<evidence type="ECO:0000313" key="3">
    <source>
        <dbReference type="Proteomes" id="UP000030408"/>
    </source>
</evidence>
<keyword evidence="2" id="KW-0378">Hydrolase</keyword>
<dbReference type="AlphaFoldDB" id="A0A0A3IQ04"/>
<keyword evidence="3" id="KW-1185">Reference proteome</keyword>
<dbReference type="InterPro" id="IPR018770">
    <property type="entry name" value="ChloroindolylP_hydrolase"/>
</dbReference>
<accession>A0A0A3IQ04</accession>
<dbReference type="RefSeq" id="WP_036198516.1">
    <property type="nucleotide sequence ID" value="NZ_AVCY01000014.1"/>
</dbReference>
<name>A0A0A3IQ04_9BACL</name>
<feature type="transmembrane region" description="Helical" evidence="1">
    <location>
        <begin position="7"/>
        <end position="27"/>
    </location>
</feature>
<keyword evidence="1" id="KW-0812">Transmembrane</keyword>
<evidence type="ECO:0000313" key="2">
    <source>
        <dbReference type="EMBL" id="KGR76927.1"/>
    </source>
</evidence>